<accession>A0A939JUC5</accession>
<name>A0A939JUC5_9HYPH</name>
<dbReference type="Proteomes" id="UP000664122">
    <property type="component" value="Unassembled WGS sequence"/>
</dbReference>
<dbReference type="AlphaFoldDB" id="A0A939JUC5"/>
<proteinExistence type="predicted"/>
<dbReference type="RefSeq" id="WP_207255915.1">
    <property type="nucleotide sequence ID" value="NZ_JAFMPP010000001.1"/>
</dbReference>
<protein>
    <submittedName>
        <fullName evidence="1">Uncharacterized protein</fullName>
    </submittedName>
</protein>
<sequence>MPQRFQDADALAQAIVERVGRTIVLGLPLGLGERLTGAVLPAALLHSADRPGGGGR</sequence>
<evidence type="ECO:0000313" key="2">
    <source>
        <dbReference type="Proteomes" id="UP000664122"/>
    </source>
</evidence>
<comment type="caution">
    <text evidence="1">The sequence shown here is derived from an EMBL/GenBank/DDBJ whole genome shotgun (WGS) entry which is preliminary data.</text>
</comment>
<gene>
    <name evidence="1" type="ORF">J1C48_01710</name>
</gene>
<organism evidence="1 2">
    <name type="scientific">Jiella flava</name>
    <dbReference type="NCBI Taxonomy" id="2816857"/>
    <lineage>
        <taxon>Bacteria</taxon>
        <taxon>Pseudomonadati</taxon>
        <taxon>Pseudomonadota</taxon>
        <taxon>Alphaproteobacteria</taxon>
        <taxon>Hyphomicrobiales</taxon>
        <taxon>Aurantimonadaceae</taxon>
        <taxon>Jiella</taxon>
    </lineage>
</organism>
<reference evidence="1" key="1">
    <citation type="submission" date="2021-03" db="EMBL/GenBank/DDBJ databases">
        <title>Whole genome sequence of Jiella sp. CQZ9-1.</title>
        <authorList>
            <person name="Tuo L."/>
        </authorList>
    </citation>
    <scope>NUCLEOTIDE SEQUENCE</scope>
    <source>
        <strain evidence="1">CQZ9-1</strain>
    </source>
</reference>
<keyword evidence="2" id="KW-1185">Reference proteome</keyword>
<evidence type="ECO:0000313" key="1">
    <source>
        <dbReference type="EMBL" id="MBO0661279.1"/>
    </source>
</evidence>
<dbReference type="EMBL" id="JAFMPP010000001">
    <property type="protein sequence ID" value="MBO0661279.1"/>
    <property type="molecule type" value="Genomic_DNA"/>
</dbReference>